<gene>
    <name evidence="2" type="ORF">A9Q84_15360</name>
</gene>
<feature type="chain" id="PRO_5013119583" evidence="1">
    <location>
        <begin position="19"/>
        <end position="159"/>
    </location>
</feature>
<name>A0A1Y5F9C5_9BACT</name>
<dbReference type="Proteomes" id="UP000196531">
    <property type="component" value="Unassembled WGS sequence"/>
</dbReference>
<reference evidence="3" key="1">
    <citation type="journal article" date="2017" name="Proc. Natl. Acad. Sci. U.S.A.">
        <title>Simulation of Deepwater Horizon oil plume reveals substrate specialization within a complex community of hydrocarbon-degraders.</title>
        <authorList>
            <person name="Hu P."/>
            <person name="Dubinsky E.A."/>
            <person name="Probst A.J."/>
            <person name="Wang J."/>
            <person name="Sieber C.M.K."/>
            <person name="Tom L.M."/>
            <person name="Gardinali P."/>
            <person name="Banfield J.F."/>
            <person name="Atlas R.M."/>
            <person name="Andersen G.L."/>
        </authorList>
    </citation>
    <scope>NUCLEOTIDE SEQUENCE [LARGE SCALE GENOMIC DNA]</scope>
</reference>
<protein>
    <submittedName>
        <fullName evidence="2">Uncharacterized protein</fullName>
    </submittedName>
</protein>
<evidence type="ECO:0000313" key="3">
    <source>
        <dbReference type="Proteomes" id="UP000196531"/>
    </source>
</evidence>
<keyword evidence="1" id="KW-0732">Signal</keyword>
<sequence length="159" mass="17601">MKVLLFGLSLLVSISSYSFDFTVQTSEGQTIKSSAVLCYNVTGRSKMLNPAESFDLELIGENTFELPVEKLQNEACDEFTLSVQAVEGINHVAYTTVINQENLQELQESDEMFLRDTNHSIDNHQDGFIDRGLEVTSRAMSNVMAIVVCAVSSHSCIIP</sequence>
<dbReference type="AlphaFoldDB" id="A0A1Y5F9C5"/>
<evidence type="ECO:0000313" key="2">
    <source>
        <dbReference type="EMBL" id="OUR95875.1"/>
    </source>
</evidence>
<proteinExistence type="predicted"/>
<organism evidence="2 3">
    <name type="scientific">Halobacteriovorax marinus</name>
    <dbReference type="NCBI Taxonomy" id="97084"/>
    <lineage>
        <taxon>Bacteria</taxon>
        <taxon>Pseudomonadati</taxon>
        <taxon>Bdellovibrionota</taxon>
        <taxon>Bacteriovoracia</taxon>
        <taxon>Bacteriovoracales</taxon>
        <taxon>Halobacteriovoraceae</taxon>
        <taxon>Halobacteriovorax</taxon>
    </lineage>
</organism>
<evidence type="ECO:0000256" key="1">
    <source>
        <dbReference type="SAM" id="SignalP"/>
    </source>
</evidence>
<feature type="signal peptide" evidence="1">
    <location>
        <begin position="1"/>
        <end position="18"/>
    </location>
</feature>
<accession>A0A1Y5F9C5</accession>
<comment type="caution">
    <text evidence="2">The sequence shown here is derived from an EMBL/GenBank/DDBJ whole genome shotgun (WGS) entry which is preliminary data.</text>
</comment>
<dbReference type="EMBL" id="MAAO01000007">
    <property type="protein sequence ID" value="OUR95875.1"/>
    <property type="molecule type" value="Genomic_DNA"/>
</dbReference>